<protein>
    <submittedName>
        <fullName evidence="10">ATP-binding cassette domain-containing protein</fullName>
    </submittedName>
</protein>
<organism evidence="10 11">
    <name type="scientific">Patulibacter brassicae</name>
    <dbReference type="NCBI Taxonomy" id="1705717"/>
    <lineage>
        <taxon>Bacteria</taxon>
        <taxon>Bacillati</taxon>
        <taxon>Actinomycetota</taxon>
        <taxon>Thermoleophilia</taxon>
        <taxon>Solirubrobacterales</taxon>
        <taxon>Patulibacteraceae</taxon>
        <taxon>Patulibacter</taxon>
    </lineage>
</organism>
<keyword evidence="7 8" id="KW-0472">Membrane</keyword>
<name>A0ABU4VIN2_9ACTN</name>
<keyword evidence="6 8" id="KW-1133">Transmembrane helix</keyword>
<feature type="transmembrane region" description="Helical" evidence="8">
    <location>
        <begin position="413"/>
        <end position="434"/>
    </location>
</feature>
<dbReference type="Pfam" id="PF00005">
    <property type="entry name" value="ABC_tran"/>
    <property type="match status" value="1"/>
</dbReference>
<feature type="transmembrane region" description="Helical" evidence="8">
    <location>
        <begin position="521"/>
        <end position="539"/>
    </location>
</feature>
<evidence type="ECO:0000256" key="1">
    <source>
        <dbReference type="ARBA" id="ARBA00004141"/>
    </source>
</evidence>
<evidence type="ECO:0000256" key="7">
    <source>
        <dbReference type="ARBA" id="ARBA00023136"/>
    </source>
</evidence>
<dbReference type="InterPro" id="IPR003439">
    <property type="entry name" value="ABC_transporter-like_ATP-bd"/>
</dbReference>
<dbReference type="Proteomes" id="UP001277761">
    <property type="component" value="Unassembled WGS sequence"/>
</dbReference>
<dbReference type="InterPro" id="IPR003593">
    <property type="entry name" value="AAA+_ATPase"/>
</dbReference>
<dbReference type="PROSITE" id="PS50893">
    <property type="entry name" value="ABC_TRANSPORTER_2"/>
    <property type="match status" value="1"/>
</dbReference>
<evidence type="ECO:0000313" key="11">
    <source>
        <dbReference type="Proteomes" id="UP001277761"/>
    </source>
</evidence>
<dbReference type="SUPFAM" id="SSF52540">
    <property type="entry name" value="P-loop containing nucleoside triphosphate hydrolases"/>
    <property type="match status" value="1"/>
</dbReference>
<evidence type="ECO:0000256" key="6">
    <source>
        <dbReference type="ARBA" id="ARBA00022989"/>
    </source>
</evidence>
<dbReference type="GO" id="GO:0005524">
    <property type="term" value="F:ATP binding"/>
    <property type="evidence" value="ECO:0007669"/>
    <property type="project" value="UniProtKB-KW"/>
</dbReference>
<feature type="transmembrane region" description="Helical" evidence="8">
    <location>
        <begin position="301"/>
        <end position="319"/>
    </location>
</feature>
<dbReference type="RefSeq" id="WP_319952924.1">
    <property type="nucleotide sequence ID" value="NZ_JAXAVX010000001.1"/>
</dbReference>
<reference evidence="10 11" key="1">
    <citation type="submission" date="2023-11" db="EMBL/GenBank/DDBJ databases">
        <authorList>
            <person name="Xu M."/>
            <person name="Jiang T."/>
        </authorList>
    </citation>
    <scope>NUCLEOTIDE SEQUENCE [LARGE SCALE GENOMIC DNA]</scope>
    <source>
        <strain evidence="10 11">SD</strain>
    </source>
</reference>
<feature type="transmembrane region" description="Helical" evidence="8">
    <location>
        <begin position="382"/>
        <end position="401"/>
    </location>
</feature>
<evidence type="ECO:0000256" key="5">
    <source>
        <dbReference type="ARBA" id="ARBA00022840"/>
    </source>
</evidence>
<feature type="transmembrane region" description="Helical" evidence="8">
    <location>
        <begin position="446"/>
        <end position="463"/>
    </location>
</feature>
<gene>
    <name evidence="10" type="ORF">SK069_04170</name>
</gene>
<dbReference type="Gene3D" id="3.40.50.300">
    <property type="entry name" value="P-loop containing nucleotide triphosphate hydrolases"/>
    <property type="match status" value="1"/>
</dbReference>
<dbReference type="InterPro" id="IPR013525">
    <property type="entry name" value="ABC2_TM"/>
</dbReference>
<dbReference type="SMART" id="SM00382">
    <property type="entry name" value="AAA"/>
    <property type="match status" value="1"/>
</dbReference>
<evidence type="ECO:0000259" key="9">
    <source>
        <dbReference type="PROSITE" id="PS50893"/>
    </source>
</evidence>
<dbReference type="PANTHER" id="PTHR48041:SF139">
    <property type="entry name" value="PROTEIN SCARLET"/>
    <property type="match status" value="1"/>
</dbReference>
<dbReference type="EMBL" id="JAXAVX010000001">
    <property type="protein sequence ID" value="MDX8150781.1"/>
    <property type="molecule type" value="Genomic_DNA"/>
</dbReference>
<keyword evidence="5 10" id="KW-0067">ATP-binding</keyword>
<dbReference type="InterPro" id="IPR050352">
    <property type="entry name" value="ABCG_transporters"/>
</dbReference>
<dbReference type="InterPro" id="IPR027417">
    <property type="entry name" value="P-loop_NTPase"/>
</dbReference>
<proteinExistence type="predicted"/>
<accession>A0ABU4VIN2</accession>
<keyword evidence="3 8" id="KW-0812">Transmembrane</keyword>
<dbReference type="Pfam" id="PF01061">
    <property type="entry name" value="ABC2_membrane"/>
    <property type="match status" value="1"/>
</dbReference>
<dbReference type="PANTHER" id="PTHR48041">
    <property type="entry name" value="ABC TRANSPORTER G FAMILY MEMBER 28"/>
    <property type="match status" value="1"/>
</dbReference>
<keyword evidence="11" id="KW-1185">Reference proteome</keyword>
<evidence type="ECO:0000313" key="10">
    <source>
        <dbReference type="EMBL" id="MDX8150781.1"/>
    </source>
</evidence>
<keyword evidence="4" id="KW-0547">Nucleotide-binding</keyword>
<feature type="domain" description="ABC transporter" evidence="9">
    <location>
        <begin position="18"/>
        <end position="245"/>
    </location>
</feature>
<feature type="transmembrane region" description="Helical" evidence="8">
    <location>
        <begin position="331"/>
        <end position="351"/>
    </location>
</feature>
<sequence length="561" mass="58840">MSAAAPSSTAAPTASTGLRGRAVHVQAGGQVLVRGADLAVAPGELVAVIGASGAGKSTLLRVLAGVNAASAGAIDIGGRPIWQCTDEVGYVPTGDLVHPQLTVREALRYAAALRGNDVSEEERHARVEAVLGELHMTDRADHRVRDLSDGQRRRVGVGTELVGRPSVLVLDEPTTGLDPGLERRLMQQMRELADRGLAVLLSTHATSSLRLCDRIAVMAPGGRIAFTGSHDEVLRHFGVEAIDEVYTAVDQLPVPADGPLAAVPAEAESPAPRAGLPPAGAQIRTLASRYALCLRRDSRSLALLIVQAPLIGLAIGLTVPSNILSDSVLGTFYGVLLTFMMVIGAIWLGLISACREIAREREQLLREVAVGVRLDSYLVSKVVILFPLVALEAFLLVVPVAMLQPPDGPLTQYLGVTVVMIAVAWGSVGIGLLMSAAVSTPGQSTTALPLVAIPQMLLAGALIPPTQMIEPIRLVSDLMISRWALAGIGGSLELGDGISNELRTATGLEASFFQDGIGRPLVMIGLLTIVVLFVSAVVLDRRLLGAVYDEYDVVDAPQAQS</sequence>
<evidence type="ECO:0000256" key="8">
    <source>
        <dbReference type="SAM" id="Phobius"/>
    </source>
</evidence>
<comment type="caution">
    <text evidence="10">The sequence shown here is derived from an EMBL/GenBank/DDBJ whole genome shotgun (WGS) entry which is preliminary data.</text>
</comment>
<evidence type="ECO:0000256" key="4">
    <source>
        <dbReference type="ARBA" id="ARBA00022741"/>
    </source>
</evidence>
<evidence type="ECO:0000256" key="3">
    <source>
        <dbReference type="ARBA" id="ARBA00022692"/>
    </source>
</evidence>
<comment type="subcellular location">
    <subcellularLocation>
        <location evidence="1">Membrane</location>
        <topology evidence="1">Multi-pass membrane protein</topology>
    </subcellularLocation>
</comment>
<evidence type="ECO:0000256" key="2">
    <source>
        <dbReference type="ARBA" id="ARBA00022448"/>
    </source>
</evidence>
<keyword evidence="2" id="KW-0813">Transport</keyword>